<dbReference type="RefSeq" id="WP_077131796.1">
    <property type="nucleotide sequence ID" value="NZ_CP014263.1"/>
</dbReference>
<evidence type="ECO:0000256" key="1">
    <source>
        <dbReference type="SAM" id="Phobius"/>
    </source>
</evidence>
<dbReference type="EMBL" id="CP014263">
    <property type="protein sequence ID" value="AQG80368.1"/>
    <property type="molecule type" value="Genomic_DNA"/>
</dbReference>
<feature type="transmembrane region" description="Helical" evidence="1">
    <location>
        <begin position="116"/>
        <end position="139"/>
    </location>
</feature>
<keyword evidence="1" id="KW-0472">Membrane</keyword>
<dbReference type="InterPro" id="IPR029058">
    <property type="entry name" value="AB_hydrolase_fold"/>
</dbReference>
<dbReference type="SUPFAM" id="SSF53474">
    <property type="entry name" value="alpha/beta-Hydrolases"/>
    <property type="match status" value="1"/>
</dbReference>
<dbReference type="Gene3D" id="3.40.50.1820">
    <property type="entry name" value="alpha/beta hydrolase"/>
    <property type="match status" value="1"/>
</dbReference>
<dbReference type="AlphaFoldDB" id="A0A1P9WYH0"/>
<protein>
    <submittedName>
        <fullName evidence="2">Uncharacterized protein</fullName>
    </submittedName>
</protein>
<evidence type="ECO:0000313" key="3">
    <source>
        <dbReference type="Proteomes" id="UP000187941"/>
    </source>
</evidence>
<evidence type="ECO:0000313" key="2">
    <source>
        <dbReference type="EMBL" id="AQG80368.1"/>
    </source>
</evidence>
<feature type="transmembrane region" description="Helical" evidence="1">
    <location>
        <begin position="151"/>
        <end position="171"/>
    </location>
</feature>
<gene>
    <name evidence="2" type="ORF">AWR27_14180</name>
</gene>
<dbReference type="KEGG" id="smon:AWR27_14180"/>
<dbReference type="Proteomes" id="UP000187941">
    <property type="component" value="Chromosome"/>
</dbReference>
<keyword evidence="1" id="KW-0812">Transmembrane</keyword>
<proteinExistence type="predicted"/>
<sequence length="435" mass="49561">MPGQPLPPRIDRQAVVLIHGIGEQRPMDTLREFAQSVVPAIPNSSTPLFYSKPDQLSDNFELRRLTTNEQQASFKTDYYEFYWANLMEGTKVADVWSWIRSLFIRRPGRIPKRLRWLYYAFWGTLAALFALVGLTLSWVVAAWNGLADTGWVRIVAGFVASGLLAYVNNLLTEYLGDAVRYMTPRPPNINQRQKIRQAGMQLLRRLHETDATGTNRYDRIVVVGHSLGSVIAYDLLNLFWCERSGKLPLLPVDALNTAEQKAIDLSEKRISQEQYRQAQFDLWAAQATLPGSWRISDLITVGSPLAFADLYLADGVWSLKNKADQREFPTCPPVMEKNKDGDAFFSFPTKRTDAPRTLHHAALFALTRWTNLYFSSDFIGGPIEGFGPGVENHSLKPQSTKLPFNSHVTYWKISEPESLSLLRKRLELRFPKKHE</sequence>
<keyword evidence="1" id="KW-1133">Transmembrane helix</keyword>
<organism evidence="2 3">
    <name type="scientific">Spirosoma montaniterrae</name>
    <dbReference type="NCBI Taxonomy" id="1178516"/>
    <lineage>
        <taxon>Bacteria</taxon>
        <taxon>Pseudomonadati</taxon>
        <taxon>Bacteroidota</taxon>
        <taxon>Cytophagia</taxon>
        <taxon>Cytophagales</taxon>
        <taxon>Cytophagaceae</taxon>
        <taxon>Spirosoma</taxon>
    </lineage>
</organism>
<reference evidence="2 3" key="1">
    <citation type="submission" date="2016-01" db="EMBL/GenBank/DDBJ databases">
        <authorList>
            <person name="Oliw E.H."/>
        </authorList>
    </citation>
    <scope>NUCLEOTIDE SEQUENCE [LARGE SCALE GENOMIC DNA]</scope>
    <source>
        <strain evidence="2 3">DY10</strain>
    </source>
</reference>
<dbReference type="OrthoDB" id="4058760at2"/>
<name>A0A1P9WYH0_9BACT</name>
<keyword evidence="3" id="KW-1185">Reference proteome</keyword>
<dbReference type="STRING" id="1178516.AWR27_14180"/>
<accession>A0A1P9WYH0</accession>